<evidence type="ECO:0000313" key="1">
    <source>
        <dbReference type="EMBL" id="KAK3062157.1"/>
    </source>
</evidence>
<comment type="caution">
    <text evidence="1">The sequence shown here is derived from an EMBL/GenBank/DDBJ whole genome shotgun (WGS) entry which is preliminary data.</text>
</comment>
<dbReference type="Proteomes" id="UP001186974">
    <property type="component" value="Unassembled WGS sequence"/>
</dbReference>
<feature type="non-terminal residue" evidence="1">
    <location>
        <position position="395"/>
    </location>
</feature>
<sequence>MPNFNGWTAKLTISSTQLPSISYLESEKMKREEMDYPRTHSVAAMVNPYPYPGPPPPYSHPQPHPSPANLGAKIPPGLLSPPESRRTSGETQEQKQQLRQSLPSIHEALGTDQSLDFPPQPLPPTSNGTHYYQAPSVATSPTSTVSRALNSEAQAPPPIHSYPQAPPESPFNRQQPPPPPSTIQPPPMAHSQVDANRPSFSVQQNRFPSLHPLRTAQSPVASPARPVTYQSYPQQSASGFDQPVQSASAMNHSFGYTTNPAPYTFSAPAPPSSSAGYSPAAASYPTSNRYGMQWRDGPEFDRTEESRRMGRVPGPAYGESVKRHLENFDFEASLNEISESSGQVLDFAHRHGQRAHQTQRSGPVPGSLPSLPEVDDLIIKAQRMHESFIRIRDVV</sequence>
<protein>
    <submittedName>
        <fullName evidence="1">Uncharacterized protein</fullName>
    </submittedName>
</protein>
<proteinExistence type="predicted"/>
<gene>
    <name evidence="1" type="ORF">LTS18_004715</name>
</gene>
<organism evidence="1 2">
    <name type="scientific">Coniosporium uncinatum</name>
    <dbReference type="NCBI Taxonomy" id="93489"/>
    <lineage>
        <taxon>Eukaryota</taxon>
        <taxon>Fungi</taxon>
        <taxon>Dikarya</taxon>
        <taxon>Ascomycota</taxon>
        <taxon>Pezizomycotina</taxon>
        <taxon>Dothideomycetes</taxon>
        <taxon>Dothideomycetes incertae sedis</taxon>
        <taxon>Coniosporium</taxon>
    </lineage>
</organism>
<keyword evidence="2" id="KW-1185">Reference proteome</keyword>
<accession>A0ACC3D5T0</accession>
<dbReference type="EMBL" id="JAWDJW010007440">
    <property type="protein sequence ID" value="KAK3062157.1"/>
    <property type="molecule type" value="Genomic_DNA"/>
</dbReference>
<evidence type="ECO:0000313" key="2">
    <source>
        <dbReference type="Proteomes" id="UP001186974"/>
    </source>
</evidence>
<reference evidence="1" key="1">
    <citation type="submission" date="2024-09" db="EMBL/GenBank/DDBJ databases">
        <title>Black Yeasts Isolated from many extreme environments.</title>
        <authorList>
            <person name="Coleine C."/>
            <person name="Stajich J.E."/>
            <person name="Selbmann L."/>
        </authorList>
    </citation>
    <scope>NUCLEOTIDE SEQUENCE</scope>
    <source>
        <strain evidence="1">CCFEE 5737</strain>
    </source>
</reference>
<name>A0ACC3D5T0_9PEZI</name>